<keyword evidence="1" id="KW-0472">Membrane</keyword>
<feature type="transmembrane region" description="Helical" evidence="1">
    <location>
        <begin position="179"/>
        <end position="199"/>
    </location>
</feature>
<accession>A0ABX1VF16</accession>
<reference evidence="2 3" key="1">
    <citation type="journal article" date="2020" name="Syst. Appl. Microbiol.">
        <title>Alienimonas chondri sp. nov., a novel planctomycete isolated from the biofilm of the red alga Chondrus crispus.</title>
        <authorList>
            <person name="Vitorino I."/>
            <person name="Albuquerque L."/>
            <person name="Wiegand S."/>
            <person name="Kallscheuer N."/>
            <person name="da Costa M.S."/>
            <person name="Lobo-da-Cunha A."/>
            <person name="Jogler C."/>
            <person name="Lage O.M."/>
        </authorList>
    </citation>
    <scope>NUCLEOTIDE SEQUENCE [LARGE SCALE GENOMIC DNA]</scope>
    <source>
        <strain evidence="2 3">LzC2</strain>
    </source>
</reference>
<comment type="caution">
    <text evidence="2">The sequence shown here is derived from an EMBL/GenBank/DDBJ whole genome shotgun (WGS) entry which is preliminary data.</text>
</comment>
<evidence type="ECO:0000313" key="2">
    <source>
        <dbReference type="EMBL" id="NNJ26680.1"/>
    </source>
</evidence>
<evidence type="ECO:0000256" key="1">
    <source>
        <dbReference type="SAM" id="Phobius"/>
    </source>
</evidence>
<gene>
    <name evidence="2" type="ORF">LzC2_27700</name>
</gene>
<sequence>MPDRTLAPPPGHANRSVTLCLAATLLAGLWSIGCGVLYPRLIEPTRVDEVFTPAELAAAPFPRAAARLSAWWDDEMRARTPWVVLITPGAVVAAAALAALIASQWKAFGRMVPIVATVAFSTAVTVGGFAVAFQIFDDDAVAMTSVDAVLTPAELMIPATRSAMYEFGRRMAEACRDEWLLIAAGLPSALAGLAGLWAVTRGGRRRGGDEPTDLFASE</sequence>
<evidence type="ECO:0008006" key="4">
    <source>
        <dbReference type="Google" id="ProtNLM"/>
    </source>
</evidence>
<dbReference type="EMBL" id="WTPX01000091">
    <property type="protein sequence ID" value="NNJ26680.1"/>
    <property type="molecule type" value="Genomic_DNA"/>
</dbReference>
<dbReference type="PROSITE" id="PS51257">
    <property type="entry name" value="PROKAR_LIPOPROTEIN"/>
    <property type="match status" value="1"/>
</dbReference>
<keyword evidence="1" id="KW-1133">Transmembrane helix</keyword>
<dbReference type="RefSeq" id="WP_171187909.1">
    <property type="nucleotide sequence ID" value="NZ_WTPX01000091.1"/>
</dbReference>
<evidence type="ECO:0000313" key="3">
    <source>
        <dbReference type="Proteomes" id="UP000609651"/>
    </source>
</evidence>
<protein>
    <recommendedName>
        <fullName evidence="4">DUF1772 domain-containing protein</fullName>
    </recommendedName>
</protein>
<proteinExistence type="predicted"/>
<name>A0ABX1VF16_9PLAN</name>
<keyword evidence="1" id="KW-0812">Transmembrane</keyword>
<keyword evidence="3" id="KW-1185">Reference proteome</keyword>
<feature type="transmembrane region" description="Helical" evidence="1">
    <location>
        <begin position="114"/>
        <end position="136"/>
    </location>
</feature>
<organism evidence="2 3">
    <name type="scientific">Alienimonas chondri</name>
    <dbReference type="NCBI Taxonomy" id="2681879"/>
    <lineage>
        <taxon>Bacteria</taxon>
        <taxon>Pseudomonadati</taxon>
        <taxon>Planctomycetota</taxon>
        <taxon>Planctomycetia</taxon>
        <taxon>Planctomycetales</taxon>
        <taxon>Planctomycetaceae</taxon>
        <taxon>Alienimonas</taxon>
    </lineage>
</organism>
<feature type="transmembrane region" description="Helical" evidence="1">
    <location>
        <begin position="16"/>
        <end position="38"/>
    </location>
</feature>
<feature type="transmembrane region" description="Helical" evidence="1">
    <location>
        <begin position="82"/>
        <end position="102"/>
    </location>
</feature>
<dbReference type="Proteomes" id="UP000609651">
    <property type="component" value="Unassembled WGS sequence"/>
</dbReference>